<evidence type="ECO:0000313" key="2">
    <source>
        <dbReference type="Proteomes" id="UP001189122"/>
    </source>
</evidence>
<dbReference type="Proteomes" id="UP001189122">
    <property type="component" value="Unassembled WGS sequence"/>
</dbReference>
<evidence type="ECO:0000313" key="1">
    <source>
        <dbReference type="EMBL" id="CAA6674227.1"/>
    </source>
</evidence>
<protein>
    <submittedName>
        <fullName evidence="1">Uncharacterized protein</fullName>
    </submittedName>
</protein>
<proteinExistence type="predicted"/>
<accession>A0ABN7E8Q5</accession>
<gene>
    <name evidence="1" type="ORF">SI7747_UN020585</name>
</gene>
<reference evidence="2" key="1">
    <citation type="journal article" date="2020" name="Sci. Rep.">
        <title>Chromosome-scale genome assembly for the duckweed Spirodela intermedia, integrating cytogenetic maps, PacBio and Oxford Nanopore libraries.</title>
        <authorList>
            <person name="Hoang P.T.N."/>
            <person name="Fiebig A."/>
            <person name="Novak P."/>
            <person name="Macas J."/>
            <person name="Cao H.X."/>
            <person name="Stepanenko A."/>
            <person name="Chen G."/>
            <person name="Borisjuk N."/>
            <person name="Scholz U."/>
            <person name="Schubert I."/>
        </authorList>
    </citation>
    <scope>NUCLEOTIDE SEQUENCE [LARGE SCALE GENOMIC DNA]</scope>
</reference>
<dbReference type="EMBL" id="CACRZD030000090">
    <property type="protein sequence ID" value="CAA6674227.1"/>
    <property type="molecule type" value="Genomic_DNA"/>
</dbReference>
<keyword evidence="2" id="KW-1185">Reference proteome</keyword>
<sequence>MEVGRMSRASSLSLHSKRRHFIISEDLEIIHIIHVQGELLRLYINGLP</sequence>
<name>A0ABN7E8Q5_SPIIN</name>
<organism evidence="1 2">
    <name type="scientific">Spirodela intermedia</name>
    <name type="common">Intermediate duckweed</name>
    <dbReference type="NCBI Taxonomy" id="51605"/>
    <lineage>
        <taxon>Eukaryota</taxon>
        <taxon>Viridiplantae</taxon>
        <taxon>Streptophyta</taxon>
        <taxon>Embryophyta</taxon>
        <taxon>Tracheophyta</taxon>
        <taxon>Spermatophyta</taxon>
        <taxon>Magnoliopsida</taxon>
        <taxon>Liliopsida</taxon>
        <taxon>Araceae</taxon>
        <taxon>Lemnoideae</taxon>
        <taxon>Spirodela</taxon>
    </lineage>
</organism>
<comment type="caution">
    <text evidence="1">The sequence shown here is derived from an EMBL/GenBank/DDBJ whole genome shotgun (WGS) entry which is preliminary data.</text>
</comment>